<dbReference type="PANTHER" id="PTHR45677:SF8">
    <property type="entry name" value="CYSTEINE SULFINIC ACID DECARBOXYLASE"/>
    <property type="match status" value="1"/>
</dbReference>
<dbReference type="Pfam" id="PF00282">
    <property type="entry name" value="Pyridoxal_deC"/>
    <property type="match status" value="1"/>
</dbReference>
<evidence type="ECO:0000256" key="5">
    <source>
        <dbReference type="ARBA" id="ARBA00022898"/>
    </source>
</evidence>
<dbReference type="CDD" id="cd06450">
    <property type="entry name" value="DOPA_deC_like"/>
    <property type="match status" value="1"/>
</dbReference>
<proteinExistence type="inferred from homology"/>
<protein>
    <recommendedName>
        <fullName evidence="12">Cysteine sulfinic acid decarboxylase</fullName>
    </recommendedName>
</protein>
<evidence type="ECO:0008006" key="12">
    <source>
        <dbReference type="Google" id="ProtNLM"/>
    </source>
</evidence>
<evidence type="ECO:0000256" key="3">
    <source>
        <dbReference type="ARBA" id="ARBA00011738"/>
    </source>
</evidence>
<feature type="region of interest" description="Disordered" evidence="9">
    <location>
        <begin position="1"/>
        <end position="20"/>
    </location>
</feature>
<evidence type="ECO:0000256" key="2">
    <source>
        <dbReference type="ARBA" id="ARBA00009533"/>
    </source>
</evidence>
<dbReference type="PANTHER" id="PTHR45677">
    <property type="entry name" value="GLUTAMATE DECARBOXYLASE-RELATED"/>
    <property type="match status" value="1"/>
</dbReference>
<evidence type="ECO:0000313" key="11">
    <source>
        <dbReference type="Proteomes" id="UP001347796"/>
    </source>
</evidence>
<evidence type="ECO:0000256" key="1">
    <source>
        <dbReference type="ARBA" id="ARBA00001933"/>
    </source>
</evidence>
<evidence type="ECO:0000256" key="4">
    <source>
        <dbReference type="ARBA" id="ARBA00022793"/>
    </source>
</evidence>
<dbReference type="Proteomes" id="UP001347796">
    <property type="component" value="Unassembled WGS sequence"/>
</dbReference>
<feature type="modified residue" description="N6-(pyridoxal phosphate)lysine" evidence="7">
    <location>
        <position position="396"/>
    </location>
</feature>
<evidence type="ECO:0000256" key="6">
    <source>
        <dbReference type="ARBA" id="ARBA00023239"/>
    </source>
</evidence>
<dbReference type="InterPro" id="IPR015424">
    <property type="entry name" value="PyrdxlP-dep_Trfase"/>
</dbReference>
<comment type="subunit">
    <text evidence="3">Homodimer.</text>
</comment>
<keyword evidence="11" id="KW-1185">Reference proteome</keyword>
<name>A0AAN8JH21_PATCE</name>
<dbReference type="AlphaFoldDB" id="A0AAN8JH21"/>
<dbReference type="GO" id="GO:0019752">
    <property type="term" value="P:carboxylic acid metabolic process"/>
    <property type="evidence" value="ECO:0007669"/>
    <property type="project" value="InterPro"/>
</dbReference>
<dbReference type="InterPro" id="IPR015421">
    <property type="entry name" value="PyrdxlP-dep_Trfase_major"/>
</dbReference>
<dbReference type="GO" id="GO:0030170">
    <property type="term" value="F:pyridoxal phosphate binding"/>
    <property type="evidence" value="ECO:0007669"/>
    <property type="project" value="InterPro"/>
</dbReference>
<keyword evidence="4" id="KW-0210">Decarboxylase</keyword>
<evidence type="ECO:0000256" key="9">
    <source>
        <dbReference type="SAM" id="MobiDB-lite"/>
    </source>
</evidence>
<comment type="cofactor">
    <cofactor evidence="1 7 8">
        <name>pyridoxal 5'-phosphate</name>
        <dbReference type="ChEBI" id="CHEBI:597326"/>
    </cofactor>
</comment>
<evidence type="ECO:0000313" key="10">
    <source>
        <dbReference type="EMBL" id="KAK6175385.1"/>
    </source>
</evidence>
<sequence length="584" mass="67107">METERFANISITDMSDESQRELDDLKQRLMKNEVAQTKQKNKYLDIDSESEDSALSLQESSASTDDSETECTLDSTQIQLQQRGNKTCIVNRRKVNTKAKFQTIPNGHDKFLTDTFQLIMKEIVQKAGDRSEKVVDWKAPEELRALMDLEPKAVGESHEKLLSRLQDIIKYSVKTGHPHFVNQLFSSLDPYGLAGQIVTDALNTSQYTYETAPVFTLMEETVLKTMRDYIGYTEGNGIFCPGGSISNIMAMNCARFKMFPQTKKYGMFGLPPLVVYTSELAHYSIKKAGYLLGFGDDNVRLVKTDTEGRIIPEDLEKQIQETKDEGLTPFMVVATAGTTVFGAFDPIEKMAEISEKHGLWYHVDGAWGGGVLMSRQHRYLMKGVERADSVTWNPHKLLGVPQQCSCFLTRHVKVLQECHRADAKYLFQKDKFYDTSYDTGDKTFQCGRKVDVLKYWLMWKAKGSEGFEQHINRLFDNTRYMVEQLNKRDDFRMVVEKPDCTNVCFWYIPPSLRNMPEGPEFWDKLHKIAPKVKEGMIRDGTMMITYQPQKDLSNFFRLVLQNSATTYEDMDFFINEIERLGKDL</sequence>
<keyword evidence="6 8" id="KW-0456">Lyase</keyword>
<dbReference type="GO" id="GO:0005737">
    <property type="term" value="C:cytoplasm"/>
    <property type="evidence" value="ECO:0007669"/>
    <property type="project" value="TreeGrafter"/>
</dbReference>
<feature type="region of interest" description="Disordered" evidence="9">
    <location>
        <begin position="37"/>
        <end position="71"/>
    </location>
</feature>
<evidence type="ECO:0000256" key="7">
    <source>
        <dbReference type="PIRSR" id="PIRSR602129-50"/>
    </source>
</evidence>
<evidence type="ECO:0000256" key="8">
    <source>
        <dbReference type="RuleBase" id="RU000382"/>
    </source>
</evidence>
<accession>A0AAN8JH21</accession>
<gene>
    <name evidence="10" type="ORF">SNE40_013860</name>
</gene>
<comment type="similarity">
    <text evidence="2 8">Belongs to the group II decarboxylase family.</text>
</comment>
<reference evidence="10 11" key="1">
    <citation type="submission" date="2024-01" db="EMBL/GenBank/DDBJ databases">
        <title>The genome of the rayed Mediterranean limpet Patella caerulea (Linnaeus, 1758).</title>
        <authorList>
            <person name="Anh-Thu Weber A."/>
            <person name="Halstead-Nussloch G."/>
        </authorList>
    </citation>
    <scope>NUCLEOTIDE SEQUENCE [LARGE SCALE GENOMIC DNA]</scope>
    <source>
        <strain evidence="10">AATW-2023a</strain>
        <tissue evidence="10">Whole specimen</tissue>
    </source>
</reference>
<dbReference type="SUPFAM" id="SSF53383">
    <property type="entry name" value="PLP-dependent transferases"/>
    <property type="match status" value="1"/>
</dbReference>
<dbReference type="InterPro" id="IPR002129">
    <property type="entry name" value="PyrdxlP-dep_de-COase"/>
</dbReference>
<dbReference type="EMBL" id="JAZGQO010000010">
    <property type="protein sequence ID" value="KAK6175385.1"/>
    <property type="molecule type" value="Genomic_DNA"/>
</dbReference>
<dbReference type="FunFam" id="3.40.640.10:FF:000016">
    <property type="entry name" value="Glutamate decarboxylase like 1"/>
    <property type="match status" value="1"/>
</dbReference>
<dbReference type="Gene3D" id="3.40.640.10">
    <property type="entry name" value="Type I PLP-dependent aspartate aminotransferase-like (Major domain)"/>
    <property type="match status" value="1"/>
</dbReference>
<comment type="caution">
    <text evidence="10">The sequence shown here is derived from an EMBL/GenBank/DDBJ whole genome shotgun (WGS) entry which is preliminary data.</text>
</comment>
<dbReference type="GO" id="GO:0016831">
    <property type="term" value="F:carboxy-lyase activity"/>
    <property type="evidence" value="ECO:0007669"/>
    <property type="project" value="UniProtKB-KW"/>
</dbReference>
<organism evidence="10 11">
    <name type="scientific">Patella caerulea</name>
    <name type="common">Rayed Mediterranean limpet</name>
    <dbReference type="NCBI Taxonomy" id="87958"/>
    <lineage>
        <taxon>Eukaryota</taxon>
        <taxon>Metazoa</taxon>
        <taxon>Spiralia</taxon>
        <taxon>Lophotrochozoa</taxon>
        <taxon>Mollusca</taxon>
        <taxon>Gastropoda</taxon>
        <taxon>Patellogastropoda</taxon>
        <taxon>Patelloidea</taxon>
        <taxon>Patellidae</taxon>
        <taxon>Patella</taxon>
    </lineage>
</organism>
<dbReference type="Gene3D" id="3.90.1150.170">
    <property type="match status" value="1"/>
</dbReference>
<keyword evidence="5 7" id="KW-0663">Pyridoxal phosphate</keyword>